<accession>A0AAW0H124</accession>
<dbReference type="InterPro" id="IPR036855">
    <property type="entry name" value="Znf_CCCH_sf"/>
</dbReference>
<feature type="zinc finger region" description="C3H1-type" evidence="5">
    <location>
        <begin position="174"/>
        <end position="202"/>
    </location>
</feature>
<dbReference type="PANTHER" id="PTHR12547:SF53">
    <property type="entry name" value="MRNA DECAY ACTIVATOR PROTEIN ZFP36L1"/>
    <property type="match status" value="1"/>
</dbReference>
<proteinExistence type="predicted"/>
<organism evidence="9 10">
    <name type="scientific">Myodes glareolus</name>
    <name type="common">Bank vole</name>
    <name type="synonym">Clethrionomys glareolus</name>
    <dbReference type="NCBI Taxonomy" id="447135"/>
    <lineage>
        <taxon>Eukaryota</taxon>
        <taxon>Metazoa</taxon>
        <taxon>Chordata</taxon>
        <taxon>Craniata</taxon>
        <taxon>Vertebrata</taxon>
        <taxon>Euteleostomi</taxon>
        <taxon>Mammalia</taxon>
        <taxon>Eutheria</taxon>
        <taxon>Euarchontoglires</taxon>
        <taxon>Glires</taxon>
        <taxon>Rodentia</taxon>
        <taxon>Myomorpha</taxon>
        <taxon>Muroidea</taxon>
        <taxon>Cricetidae</taxon>
        <taxon>Arvicolinae</taxon>
        <taxon>Myodes</taxon>
    </lineage>
</organism>
<evidence type="ECO:0000256" key="2">
    <source>
        <dbReference type="ARBA" id="ARBA00022737"/>
    </source>
</evidence>
<name>A0AAW0H124_MYOGA</name>
<dbReference type="GO" id="GO:0061158">
    <property type="term" value="P:3'-UTR-mediated mRNA destabilization"/>
    <property type="evidence" value="ECO:0007669"/>
    <property type="project" value="UniProtKB-UniRule"/>
</dbReference>
<dbReference type="PROSITE" id="PS50103">
    <property type="entry name" value="ZF_C3H1"/>
    <property type="match status" value="2"/>
</dbReference>
<keyword evidence="6" id="KW-0687">Ribonucleoprotein</keyword>
<evidence type="ECO:0000256" key="3">
    <source>
        <dbReference type="ARBA" id="ARBA00022771"/>
    </source>
</evidence>
<gene>
    <name evidence="9" type="ORF">U0070_019188</name>
</gene>
<dbReference type="EMBL" id="JBBHLL010001117">
    <property type="protein sequence ID" value="KAK7796577.1"/>
    <property type="molecule type" value="Genomic_DNA"/>
</dbReference>
<feature type="zinc finger region" description="C3H1-type" evidence="5">
    <location>
        <begin position="212"/>
        <end position="240"/>
    </location>
</feature>
<comment type="function">
    <text evidence="6">Zinc-finger RNA-binding protein that destabilizes several cytoplasmic AU-rich element (ARE)-containing mRNA transcripts by promoting their poly(A) tail removal or deadenylation, and hence provide a mechanism for attenuating protein synthesis. Acts as a 3'-untranslated region (UTR) ARE mRNA-binding adapter protein to communicate signaling events to the mRNA decay machinery. Functions by recruiting the CCR4-NOT deadenylase complex and probably other components of the cytoplasmic RNA decay machinery to the bound ARE-containing mRNAs, and hence promotes ARE-mediated mRNA deadenylation and decay processes. Binds to 3'-UTR ARE of numerous mRNAs.</text>
</comment>
<sequence length="543" mass="56598">MSTLLWTFYSPDLMRRNGMSLANHSLNGMFNTNGAAPPSSSFIPGFIPPPAARNPQALTHLTTRAVSGTEGCSSGFMRGASSFGNGQFGATGTVPQPPSGALAAQQFHRENGQLSLQQPPLPPPPQRQPPPPQPQPPLPPPPQRQPPPPQPQPPQPQPPQQKASSSSSAVTSERYKTELCRPFEESGICRYGHKCQFAHGSRELRIPLRHPKYKTEPCRTFHSVGICPYGTRCHFIHNQHDHQAVPSGSASEEPCSANDSNAGPSGLIGEPQPMSSVSSSSLPLGHSHPQQAPLLLNNPLLSSGMLLPPSYPAATLPATYCASVAAAASATVSAAASAAAMFYQNGGGVPCTTCANQTVVFSPAMGGYMAPVAFQTHNFAAANAATFYHSQQQSLAAPVQFPMPLVRPPASLLAPNAVAPTAMAAIAPGAAAATLVNPGTAAAATVVPAATRAADTTSSASIPAATGAEGPAQHFSLQLPGTQSELPDFDMLTRNLDSLLGTNNLDNLLSCSSDSRSLSDSESPRVKSSRRLPIFSRLSDSDK</sequence>
<comment type="subunit">
    <text evidence="6">Associates with the cytoplasmic CCR4-NOT deadenylase complex to trigger ARE-containing mRNA deadenylation and decay processes.</text>
</comment>
<evidence type="ECO:0000313" key="10">
    <source>
        <dbReference type="Proteomes" id="UP001488838"/>
    </source>
</evidence>
<dbReference type="Proteomes" id="UP001488838">
    <property type="component" value="Unassembled WGS sequence"/>
</dbReference>
<evidence type="ECO:0000256" key="7">
    <source>
        <dbReference type="SAM" id="MobiDB-lite"/>
    </source>
</evidence>
<dbReference type="SMART" id="SM00356">
    <property type="entry name" value="ZnF_C3H1"/>
    <property type="match status" value="2"/>
</dbReference>
<evidence type="ECO:0000256" key="5">
    <source>
        <dbReference type="PROSITE-ProRule" id="PRU00723"/>
    </source>
</evidence>
<dbReference type="FunFam" id="4.10.1000.10:FF:000002">
    <property type="entry name" value="Zinc finger protein 36, C3H1 type-like 1"/>
    <property type="match status" value="1"/>
</dbReference>
<evidence type="ECO:0000313" key="9">
    <source>
        <dbReference type="EMBL" id="KAK7796577.1"/>
    </source>
</evidence>
<dbReference type="GO" id="GO:0005634">
    <property type="term" value="C:nucleus"/>
    <property type="evidence" value="ECO:0007669"/>
    <property type="project" value="UniProtKB-SubCell"/>
</dbReference>
<dbReference type="Pfam" id="PF00642">
    <property type="entry name" value="zf-CCCH"/>
    <property type="match status" value="2"/>
</dbReference>
<dbReference type="InterPro" id="IPR045877">
    <property type="entry name" value="ZFP36-like"/>
</dbReference>
<dbReference type="GO" id="GO:1900153">
    <property type="term" value="P:positive regulation of nuclear-transcribed mRNA catabolic process, deadenylation-dependent decay"/>
    <property type="evidence" value="ECO:0007669"/>
    <property type="project" value="UniProtKB-UniRule"/>
</dbReference>
<dbReference type="FunFam" id="4.10.1000.10:FF:000001">
    <property type="entry name" value="zinc finger CCCH domain-containing protein 15-like"/>
    <property type="match status" value="1"/>
</dbReference>
<reference evidence="9 10" key="1">
    <citation type="journal article" date="2023" name="bioRxiv">
        <title>Conserved and derived expression patterns and positive selection on dental genes reveal complex evolutionary context of ever-growing rodent molars.</title>
        <authorList>
            <person name="Calamari Z.T."/>
            <person name="Song A."/>
            <person name="Cohen E."/>
            <person name="Akter M."/>
            <person name="Roy R.D."/>
            <person name="Hallikas O."/>
            <person name="Christensen M.M."/>
            <person name="Li P."/>
            <person name="Marangoni P."/>
            <person name="Jernvall J."/>
            <person name="Klein O.D."/>
        </authorList>
    </citation>
    <scope>NUCLEOTIDE SEQUENCE [LARGE SCALE GENOMIC DNA]</scope>
    <source>
        <strain evidence="9">V071</strain>
    </source>
</reference>
<evidence type="ECO:0000256" key="1">
    <source>
        <dbReference type="ARBA" id="ARBA00022723"/>
    </source>
</evidence>
<dbReference type="GO" id="GO:0005737">
    <property type="term" value="C:cytoplasm"/>
    <property type="evidence" value="ECO:0007669"/>
    <property type="project" value="UniProtKB-SubCell"/>
</dbReference>
<dbReference type="GO" id="GO:1990904">
    <property type="term" value="C:ribonucleoprotein complex"/>
    <property type="evidence" value="ECO:0007669"/>
    <property type="project" value="UniProtKB-KW"/>
</dbReference>
<dbReference type="SUPFAM" id="SSF90229">
    <property type="entry name" value="CCCH zinc finger"/>
    <property type="match status" value="2"/>
</dbReference>
<keyword evidence="4 5" id="KW-0862">Zinc</keyword>
<keyword evidence="6" id="KW-0539">Nucleus</keyword>
<evidence type="ECO:0000256" key="6">
    <source>
        <dbReference type="RuleBase" id="RU369014"/>
    </source>
</evidence>
<feature type="region of interest" description="Disordered" evidence="7">
    <location>
        <begin position="512"/>
        <end position="543"/>
    </location>
</feature>
<feature type="region of interest" description="Disordered" evidence="7">
    <location>
        <begin position="243"/>
        <end position="289"/>
    </location>
</feature>
<dbReference type="GO" id="GO:0008270">
    <property type="term" value="F:zinc ion binding"/>
    <property type="evidence" value="ECO:0007669"/>
    <property type="project" value="UniProtKB-KW"/>
</dbReference>
<evidence type="ECO:0000256" key="4">
    <source>
        <dbReference type="ARBA" id="ARBA00022833"/>
    </source>
</evidence>
<evidence type="ECO:0000259" key="8">
    <source>
        <dbReference type="PROSITE" id="PS50103"/>
    </source>
</evidence>
<keyword evidence="10" id="KW-1185">Reference proteome</keyword>
<dbReference type="Gene3D" id="4.10.1000.10">
    <property type="entry name" value="Zinc finger, CCCH-type"/>
    <property type="match status" value="2"/>
</dbReference>
<dbReference type="AlphaFoldDB" id="A0AAW0H124"/>
<keyword evidence="2 6" id="KW-0677">Repeat</keyword>
<feature type="domain" description="C3H1-type" evidence="8">
    <location>
        <begin position="174"/>
        <end position="202"/>
    </location>
</feature>
<comment type="subcellular location">
    <subcellularLocation>
        <location evidence="6">Nucleus</location>
    </subcellularLocation>
    <subcellularLocation>
        <location evidence="6">Cytoplasm</location>
    </subcellularLocation>
</comment>
<keyword evidence="3 5" id="KW-0863">Zinc-finger</keyword>
<keyword evidence="6" id="KW-0963">Cytoplasm</keyword>
<protein>
    <recommendedName>
        <fullName evidence="6">mRNA decay activator protein ZFP36</fullName>
    </recommendedName>
    <alternativeName>
        <fullName evidence="6">Zinc finger protein 36</fullName>
    </alternativeName>
</protein>
<feature type="compositionally biased region" description="Low complexity" evidence="7">
    <location>
        <begin position="160"/>
        <end position="169"/>
    </location>
</feature>
<dbReference type="GO" id="GO:0035925">
    <property type="term" value="F:mRNA 3'-UTR AU-rich region binding"/>
    <property type="evidence" value="ECO:0007669"/>
    <property type="project" value="UniProtKB-UniRule"/>
</dbReference>
<feature type="domain" description="C3H1-type" evidence="8">
    <location>
        <begin position="212"/>
        <end position="240"/>
    </location>
</feature>
<feature type="region of interest" description="Disordered" evidence="7">
    <location>
        <begin position="114"/>
        <end position="174"/>
    </location>
</feature>
<feature type="compositionally biased region" description="Pro residues" evidence="7">
    <location>
        <begin position="119"/>
        <end position="159"/>
    </location>
</feature>
<comment type="caution">
    <text evidence="9">The sequence shown here is derived from an EMBL/GenBank/DDBJ whole genome shotgun (WGS) entry which is preliminary data.</text>
</comment>
<dbReference type="PANTHER" id="PTHR12547">
    <property type="entry name" value="CCCH ZINC FINGER/TIS11-RELATED"/>
    <property type="match status" value="1"/>
</dbReference>
<dbReference type="InterPro" id="IPR000571">
    <property type="entry name" value="Znf_CCCH"/>
</dbReference>
<keyword evidence="1 5" id="KW-0479">Metal-binding</keyword>